<gene>
    <name evidence="5" type="ORF">Rhow_000799</name>
</gene>
<dbReference type="EMBL" id="BHYM01000013">
    <property type="protein sequence ID" value="GCE37915.1"/>
    <property type="molecule type" value="Genomic_DNA"/>
</dbReference>
<evidence type="ECO:0000256" key="1">
    <source>
        <dbReference type="ARBA" id="ARBA00001933"/>
    </source>
</evidence>
<dbReference type="InterPro" id="IPR015421">
    <property type="entry name" value="PyrdxlP-dep_Trfase_major"/>
</dbReference>
<dbReference type="GO" id="GO:0004372">
    <property type="term" value="F:glycine hydroxymethyltransferase activity"/>
    <property type="evidence" value="ECO:0007669"/>
    <property type="project" value="TreeGrafter"/>
</dbReference>
<dbReference type="GO" id="GO:0005737">
    <property type="term" value="C:cytoplasm"/>
    <property type="evidence" value="ECO:0007669"/>
    <property type="project" value="TreeGrafter"/>
</dbReference>
<evidence type="ECO:0000256" key="2">
    <source>
        <dbReference type="ARBA" id="ARBA00006376"/>
    </source>
</evidence>
<reference evidence="5 6" key="1">
    <citation type="submission" date="2018-11" db="EMBL/GenBank/DDBJ databases">
        <title>Microbial catabolism of amino acid.</title>
        <authorList>
            <person name="Hibi M."/>
            <person name="Ogawa J."/>
        </authorList>
    </citation>
    <scope>NUCLEOTIDE SEQUENCE [LARGE SCALE GENOMIC DNA]</scope>
    <source>
        <strain evidence="5 6">C31-06</strain>
    </source>
</reference>
<proteinExistence type="inferred from homology"/>
<comment type="caution">
    <text evidence="5">The sequence shown here is derived from an EMBL/GenBank/DDBJ whole genome shotgun (WGS) entry which is preliminary data.</text>
</comment>
<evidence type="ECO:0000259" key="4">
    <source>
        <dbReference type="Pfam" id="PF00464"/>
    </source>
</evidence>
<evidence type="ECO:0000313" key="5">
    <source>
        <dbReference type="EMBL" id="GCE37915.1"/>
    </source>
</evidence>
<dbReference type="OrthoDB" id="9803871at2"/>
<dbReference type="PANTHER" id="PTHR11680">
    <property type="entry name" value="SERINE HYDROXYMETHYLTRANSFERASE"/>
    <property type="match status" value="1"/>
</dbReference>
<dbReference type="GO" id="GO:0032259">
    <property type="term" value="P:methylation"/>
    <property type="evidence" value="ECO:0007669"/>
    <property type="project" value="UniProtKB-KW"/>
</dbReference>
<dbReference type="InterPro" id="IPR049943">
    <property type="entry name" value="Ser_HO-MeTrfase-like"/>
</dbReference>
<comment type="cofactor">
    <cofactor evidence="1">
        <name>pyridoxal 5'-phosphate</name>
        <dbReference type="ChEBI" id="CHEBI:597326"/>
    </cofactor>
</comment>
<keyword evidence="6" id="KW-1185">Reference proteome</keyword>
<keyword evidence="5" id="KW-0489">Methyltransferase</keyword>
<protein>
    <submittedName>
        <fullName evidence="5">Serine hydroxymethyltransferase</fullName>
    </submittedName>
</protein>
<feature type="domain" description="Serine hydroxymethyltransferase-like" evidence="4">
    <location>
        <begin position="42"/>
        <end position="409"/>
    </location>
</feature>
<dbReference type="SUPFAM" id="SSF53383">
    <property type="entry name" value="PLP-dependent transferases"/>
    <property type="match status" value="1"/>
</dbReference>
<dbReference type="InterPro" id="IPR015424">
    <property type="entry name" value="PyrdxlP-dep_Trfase"/>
</dbReference>
<dbReference type="PANTHER" id="PTHR11680:SF35">
    <property type="entry name" value="SERINE HYDROXYMETHYLTRANSFERASE 1"/>
    <property type="match status" value="1"/>
</dbReference>
<comment type="similarity">
    <text evidence="2">Belongs to the SHMT family.</text>
</comment>
<dbReference type="Proteomes" id="UP000287519">
    <property type="component" value="Unassembled WGS sequence"/>
</dbReference>
<dbReference type="AlphaFoldDB" id="A0A402C2T9"/>
<dbReference type="InterPro" id="IPR015422">
    <property type="entry name" value="PyrdxlP-dep_Trfase_small"/>
</dbReference>
<dbReference type="Gene3D" id="3.90.1150.10">
    <property type="entry name" value="Aspartate Aminotransferase, domain 1"/>
    <property type="match status" value="1"/>
</dbReference>
<name>A0A402C2T9_RHOWR</name>
<dbReference type="Gene3D" id="3.40.640.10">
    <property type="entry name" value="Type I PLP-dependent aspartate aminotransferase-like (Major domain)"/>
    <property type="match status" value="1"/>
</dbReference>
<organism evidence="5 6">
    <name type="scientific">Rhodococcus wratislaviensis</name>
    <name type="common">Tsukamurella wratislaviensis</name>
    <dbReference type="NCBI Taxonomy" id="44752"/>
    <lineage>
        <taxon>Bacteria</taxon>
        <taxon>Bacillati</taxon>
        <taxon>Actinomycetota</taxon>
        <taxon>Actinomycetes</taxon>
        <taxon>Mycobacteriales</taxon>
        <taxon>Nocardiaceae</taxon>
        <taxon>Rhodococcus</taxon>
    </lineage>
</organism>
<dbReference type="GO" id="GO:0030170">
    <property type="term" value="F:pyridoxal phosphate binding"/>
    <property type="evidence" value="ECO:0007669"/>
    <property type="project" value="TreeGrafter"/>
</dbReference>
<keyword evidence="5" id="KW-0808">Transferase</keyword>
<dbReference type="GO" id="GO:0046653">
    <property type="term" value="P:tetrahydrofolate metabolic process"/>
    <property type="evidence" value="ECO:0007669"/>
    <property type="project" value="TreeGrafter"/>
</dbReference>
<evidence type="ECO:0000256" key="3">
    <source>
        <dbReference type="ARBA" id="ARBA00022898"/>
    </source>
</evidence>
<accession>A0A402C2T9</accession>
<dbReference type="Pfam" id="PF00464">
    <property type="entry name" value="SHMT"/>
    <property type="match status" value="1"/>
</dbReference>
<keyword evidence="3" id="KW-0663">Pyridoxal phosphate</keyword>
<dbReference type="GO" id="GO:0008168">
    <property type="term" value="F:methyltransferase activity"/>
    <property type="evidence" value="ECO:0007669"/>
    <property type="project" value="UniProtKB-KW"/>
</dbReference>
<sequence>MDHSTIAPWASPFAQKRLVALEKLHAESSASQVAASVGQAQSDYHVRVNDGIMLYAGSNVLSPTVAALHDPALSTRPALGWPGEKVQTAVQEIEHLEVMTARQVARSLNGKFAEVRFLTATMANLAAYIAFTAPGDTIAVLSPEAGGHASHQQILGTAGIRGLTVQHLPYSPRNFDIDVGAIHAFVHRVRPRLIVVGGSVTLFPHNLGPIREAADEVGAVLLYDASHTAGLIAAGHYQDPLDEGAHVVTFSTYKTYGGPAGGAAVTDSAEFAERLSEAAYPILLSNYDPARLGPLAVAAREAIDQSPGWATTTIDYARELAVQLDSLGLVVVGRHLGYTQSHQVVIDASLLGGGVAAVQRLERDGIYCGACRLPWQRRDTLPDGVRLGTQEFVRRGAGLDTVADLAKLIHRSLIATPGESLSADSIELRRRVTTDIWGRHVDVPVLEDGSSV</sequence>
<dbReference type="InterPro" id="IPR039429">
    <property type="entry name" value="SHMT-like_dom"/>
</dbReference>
<dbReference type="RefSeq" id="WP_124390579.1">
    <property type="nucleotide sequence ID" value="NZ_BHYM01000013.1"/>
</dbReference>
<evidence type="ECO:0000313" key="6">
    <source>
        <dbReference type="Proteomes" id="UP000287519"/>
    </source>
</evidence>
<dbReference type="GO" id="GO:0019264">
    <property type="term" value="P:glycine biosynthetic process from serine"/>
    <property type="evidence" value="ECO:0007669"/>
    <property type="project" value="TreeGrafter"/>
</dbReference>